<dbReference type="CDD" id="cd01786">
    <property type="entry name" value="RA_STE50"/>
    <property type="match status" value="1"/>
</dbReference>
<dbReference type="STRING" id="1849047.A0A3D8RBJ5"/>
<dbReference type="Pfam" id="PF00788">
    <property type="entry name" value="RA"/>
    <property type="match status" value="1"/>
</dbReference>
<dbReference type="InterPro" id="IPR038305">
    <property type="entry name" value="HeLo_sf"/>
</dbReference>
<dbReference type="Gene3D" id="1.20.120.1020">
    <property type="entry name" value="Prion-inhibition and propagation, HeLo domain"/>
    <property type="match status" value="1"/>
</dbReference>
<dbReference type="Pfam" id="PF14479">
    <property type="entry name" value="HeLo"/>
    <property type="match status" value="1"/>
</dbReference>
<dbReference type="InterPro" id="IPR000159">
    <property type="entry name" value="RA_dom"/>
</dbReference>
<feature type="domain" description="Ras-associating" evidence="1">
    <location>
        <begin position="273"/>
        <end position="346"/>
    </location>
</feature>
<evidence type="ECO:0000313" key="2">
    <source>
        <dbReference type="EMBL" id="RDW71429.1"/>
    </source>
</evidence>
<dbReference type="GO" id="GO:0007165">
    <property type="term" value="P:signal transduction"/>
    <property type="evidence" value="ECO:0007669"/>
    <property type="project" value="InterPro"/>
</dbReference>
<sequence length="372" mass="42063">MAFCQLLTRCIDSSDKPLAARGFSMEYELLCNELALQWARLQVWQDAAGLTVTGSDGLRCSLLSRPGIGPTVTQTIQLMLSLITEIEFLRMKYQPKPAPKSSSAPTLDYYANAKFPTSTLLNHREFYESIKRTQKQTSFLAKTKWALRDQKRFRSKLVTLKSYIDGLESILGATCFQEQYTVPACYGDAEHPPSYHAATSDHLFAASPPLSSLPHTLPKYILNPTMATRRYGCIFPQNFNIPDYCYTRATSWPNTRQSLPLSSFNSSTSVEIFKSFRVSMHHTTADILPRCFLKYGIETTLDEYALFIVCGEKERCLAKEERPLRIYKTLIKEGKSPVFMLRKISNLEEEANRSFVTAQPMNSASSKGGEDN</sequence>
<dbReference type="EMBL" id="PDLM01000008">
    <property type="protein sequence ID" value="RDW71429.1"/>
    <property type="molecule type" value="Genomic_DNA"/>
</dbReference>
<proteinExistence type="predicted"/>
<organism evidence="2 3">
    <name type="scientific">Coleophoma cylindrospora</name>
    <dbReference type="NCBI Taxonomy" id="1849047"/>
    <lineage>
        <taxon>Eukaryota</taxon>
        <taxon>Fungi</taxon>
        <taxon>Dikarya</taxon>
        <taxon>Ascomycota</taxon>
        <taxon>Pezizomycotina</taxon>
        <taxon>Leotiomycetes</taxon>
        <taxon>Helotiales</taxon>
        <taxon>Dermateaceae</taxon>
        <taxon>Coleophoma</taxon>
    </lineage>
</organism>
<protein>
    <recommendedName>
        <fullName evidence="1">Ras-associating domain-containing protein</fullName>
    </recommendedName>
</protein>
<dbReference type="Proteomes" id="UP000256645">
    <property type="component" value="Unassembled WGS sequence"/>
</dbReference>
<evidence type="ECO:0000313" key="3">
    <source>
        <dbReference type="Proteomes" id="UP000256645"/>
    </source>
</evidence>
<dbReference type="SMART" id="SM00314">
    <property type="entry name" value="RA"/>
    <property type="match status" value="1"/>
</dbReference>
<gene>
    <name evidence="2" type="ORF">BP6252_07992</name>
</gene>
<dbReference type="SUPFAM" id="SSF54236">
    <property type="entry name" value="Ubiquitin-like"/>
    <property type="match status" value="1"/>
</dbReference>
<dbReference type="InterPro" id="IPR029071">
    <property type="entry name" value="Ubiquitin-like_domsf"/>
</dbReference>
<keyword evidence="3" id="KW-1185">Reference proteome</keyword>
<accession>A0A3D8RBJ5</accession>
<name>A0A3D8RBJ5_9HELO</name>
<dbReference type="InterPro" id="IPR029498">
    <property type="entry name" value="HeLo_dom"/>
</dbReference>
<dbReference type="PROSITE" id="PS50200">
    <property type="entry name" value="RA"/>
    <property type="match status" value="1"/>
</dbReference>
<dbReference type="AlphaFoldDB" id="A0A3D8RBJ5"/>
<evidence type="ECO:0000259" key="1">
    <source>
        <dbReference type="PROSITE" id="PS50200"/>
    </source>
</evidence>
<comment type="caution">
    <text evidence="2">The sequence shown here is derived from an EMBL/GenBank/DDBJ whole genome shotgun (WGS) entry which is preliminary data.</text>
</comment>
<dbReference type="Gene3D" id="3.10.20.90">
    <property type="entry name" value="Phosphatidylinositol 3-kinase Catalytic Subunit, Chain A, domain 1"/>
    <property type="match status" value="1"/>
</dbReference>
<dbReference type="OrthoDB" id="445896at2759"/>
<reference evidence="2 3" key="1">
    <citation type="journal article" date="2018" name="IMA Fungus">
        <title>IMA Genome-F 9: Draft genome sequence of Annulohypoxylon stygium, Aspergillus mulundensis, Berkeleyomyces basicola (syn. Thielaviopsis basicola), Ceratocystis smalleyi, two Cercospora beticola strains, Coleophoma cylindrospora, Fusarium fracticaudum, Phialophora cf. hyalina, and Morchella septimelata.</title>
        <authorList>
            <person name="Wingfield B.D."/>
            <person name="Bills G.F."/>
            <person name="Dong Y."/>
            <person name="Huang W."/>
            <person name="Nel W.J."/>
            <person name="Swalarsk-Parry B.S."/>
            <person name="Vaghefi N."/>
            <person name="Wilken P.M."/>
            <person name="An Z."/>
            <person name="de Beer Z.W."/>
            <person name="De Vos L."/>
            <person name="Chen L."/>
            <person name="Duong T.A."/>
            <person name="Gao Y."/>
            <person name="Hammerbacher A."/>
            <person name="Kikkert J.R."/>
            <person name="Li Y."/>
            <person name="Li H."/>
            <person name="Li K."/>
            <person name="Li Q."/>
            <person name="Liu X."/>
            <person name="Ma X."/>
            <person name="Naidoo K."/>
            <person name="Pethybridge S.J."/>
            <person name="Sun J."/>
            <person name="Steenkamp E.T."/>
            <person name="van der Nest M.A."/>
            <person name="van Wyk S."/>
            <person name="Wingfield M.J."/>
            <person name="Xiong C."/>
            <person name="Yue Q."/>
            <person name="Zhang X."/>
        </authorList>
    </citation>
    <scope>NUCLEOTIDE SEQUENCE [LARGE SCALE GENOMIC DNA]</scope>
    <source>
        <strain evidence="2 3">BP6252</strain>
    </source>
</reference>